<gene>
    <name evidence="3" type="ORF">ACH4GP_25765</name>
</gene>
<proteinExistence type="predicted"/>
<evidence type="ECO:0000256" key="1">
    <source>
        <dbReference type="SAM" id="MobiDB-lite"/>
    </source>
</evidence>
<dbReference type="EMBL" id="JBIRGH010000018">
    <property type="protein sequence ID" value="MFH8587766.1"/>
    <property type="molecule type" value="Genomic_DNA"/>
</dbReference>
<dbReference type="Proteomes" id="UP001610990">
    <property type="component" value="Unassembled WGS sequence"/>
</dbReference>
<evidence type="ECO:0000313" key="4">
    <source>
        <dbReference type="Proteomes" id="UP001610990"/>
    </source>
</evidence>
<dbReference type="Pfam" id="PF18155">
    <property type="entry name" value="pPIWI_RE_Z"/>
    <property type="match status" value="1"/>
</dbReference>
<evidence type="ECO:0000313" key="3">
    <source>
        <dbReference type="EMBL" id="MFH8587766.1"/>
    </source>
</evidence>
<dbReference type="RefSeq" id="WP_397674769.1">
    <property type="nucleotide sequence ID" value="NZ_JBIRFW010000023.1"/>
</dbReference>
<protein>
    <recommendedName>
        <fullName evidence="2">pPIWI-RE three-gene island domain-containing protein</fullName>
    </recommendedName>
</protein>
<accession>A0ABW7RI78</accession>
<name>A0ABW7RI78_9ACTN</name>
<reference evidence="3 4" key="1">
    <citation type="submission" date="2024-10" db="EMBL/GenBank/DDBJ databases">
        <title>The Natural Products Discovery Center: Release of the First 8490 Sequenced Strains for Exploring Actinobacteria Biosynthetic Diversity.</title>
        <authorList>
            <person name="Kalkreuter E."/>
            <person name="Kautsar S.A."/>
            <person name="Yang D."/>
            <person name="Bader C.D."/>
            <person name="Teijaro C.N."/>
            <person name="Fluegel L."/>
            <person name="Davis C.M."/>
            <person name="Simpson J.R."/>
            <person name="Lauterbach L."/>
            <person name="Steele A.D."/>
            <person name="Gui C."/>
            <person name="Meng S."/>
            <person name="Li G."/>
            <person name="Viehrig K."/>
            <person name="Ye F."/>
            <person name="Su P."/>
            <person name="Kiefer A.F."/>
            <person name="Nichols A."/>
            <person name="Cepeda A.J."/>
            <person name="Yan W."/>
            <person name="Fan B."/>
            <person name="Jiang Y."/>
            <person name="Adhikari A."/>
            <person name="Zheng C.-J."/>
            <person name="Schuster L."/>
            <person name="Cowan T.M."/>
            <person name="Smanski M.J."/>
            <person name="Chevrette M.G."/>
            <person name="De Carvalho L.P.S."/>
            <person name="Shen B."/>
        </authorList>
    </citation>
    <scope>NUCLEOTIDE SEQUENCE [LARGE SCALE GENOMIC DNA]</scope>
    <source>
        <strain evidence="3 4">NPDC018013</strain>
    </source>
</reference>
<feature type="domain" description="pPIWI-RE three-gene island" evidence="2">
    <location>
        <begin position="27"/>
        <end position="181"/>
    </location>
</feature>
<comment type="caution">
    <text evidence="3">The sequence shown here is derived from an EMBL/GenBank/DDBJ whole genome shotgun (WGS) entry which is preliminary data.</text>
</comment>
<keyword evidence="4" id="KW-1185">Reference proteome</keyword>
<feature type="compositionally biased region" description="Basic and acidic residues" evidence="1">
    <location>
        <begin position="663"/>
        <end position="674"/>
    </location>
</feature>
<evidence type="ECO:0000259" key="2">
    <source>
        <dbReference type="Pfam" id="PF18155"/>
    </source>
</evidence>
<dbReference type="InterPro" id="IPR055254">
    <property type="entry name" value="pPIWI_RE_Z"/>
</dbReference>
<organism evidence="3 4">
    <name type="scientific">Streptomyces celluloflavus</name>
    <dbReference type="NCBI Taxonomy" id="58344"/>
    <lineage>
        <taxon>Bacteria</taxon>
        <taxon>Bacillati</taxon>
        <taxon>Actinomycetota</taxon>
        <taxon>Actinomycetes</taxon>
        <taxon>Kitasatosporales</taxon>
        <taxon>Streptomycetaceae</taxon>
        <taxon>Streptomyces</taxon>
    </lineage>
</organism>
<sequence>MRSLARGLHDVIAQLRQFEPGVGEAAYESLCQVEVGLRLQERLMRESPAAHAWVLFSGYPFAQASGVSLPPDSEAVLRAGRYSMWTLRRRRAWREALDRYQGFNRALRGFDVPDPDRPALRRELSVADDRWDTYDELLRVAPPLAVARLKVAGPGPHAFPVSRTMAEVDLPSVPHAPLIRHDMDALPLGQGERLTFSLEELKETAVRMDAVHYRDWAGRLGKLVLSVKADHGFRDAQTFTVDRIQHLLGIVGAGKSTLRDIIAVHLATGRQKKRVTVVVGDVTEVLKLVKLYNVYTDGAAAPIVGANSRERHAQRLHRRLAGQGEHRLLAHQDQAFDHLGTSCVLNALRGGAAGGETLAFGEAPCTRLRSGASRPREAAGRHPASRWQKQRLSCPYWSVCPRHHTSRALVGADIWVATPAALVDASPPQAQNGERIRYLELACRRSDLVIVDEADRVQMQWDENFAPAVPLAGGDEDGFIDKLSGHKIRELAVGGRVQLSDRDVENFTAALNTAQAATDRLYAMLVADHKLRIWVRTGYFSAWTLQLGLLDERYELPEDDEPADRCRDGADETCRVERATLWNKLDAFRDNPFGDRFRFTKEDFGDFTRLLNEILHTSNPDNTRRRVAHVMDEVFRLEPFMERKQQEYEQEYAAWQEKREQWERSKGAGRRGKEPQPPQTPERWRTEFAQRFEFTLLLCALEPKLALINAMWPRVEAALNLGFNTMYSRPVDYGPMVPEAPMGNVIGFQFHVKGQDEGGVRSGELTFFRCSGVGRELLRQLPDLARADDRPGAHVLLMSGSSWAGLSSRYHIAVEVGVIIEPLPEVTRRIAEESLMRFEFIEDGGAPMQVSGTDPGDRPDKLRRIATVLGASAEEEDEGGPLERELMDLQDGRDQILLLVGSYEEARIVADTLHNLNMRWKGRVLRLVSDDEDIEDDDYGDDGHHARVLRRGDVEHLKDCGADILVAPLLAIERGHNILNDNDEAAIGTVYFLARPNPHPDDLSLAVHAINDWIVRAQESGEFAQWVRSGATVADGAEAVRHKARSRWYQVLRRSMAWSRLGDDREQVTWDMLVLMWQVIGRLVRGGVPARVVFVDSAFTPRQAATPAQPDTFETSLLHSVRHVLRPYFADAVSVPSHDQFIVRALYKPLWQMLDRCLDEQSGAAQADTAMRDVTASA</sequence>
<feature type="region of interest" description="Disordered" evidence="1">
    <location>
        <begin position="663"/>
        <end position="683"/>
    </location>
</feature>